<feature type="compositionally biased region" description="Low complexity" evidence="1">
    <location>
        <begin position="80"/>
        <end position="91"/>
    </location>
</feature>
<evidence type="ECO:0000259" key="3">
    <source>
        <dbReference type="PROSITE" id="PS50191"/>
    </source>
</evidence>
<proteinExistence type="predicted"/>
<dbReference type="InterPro" id="IPR001251">
    <property type="entry name" value="CRAL-TRIO_dom"/>
</dbReference>
<keyword evidence="2" id="KW-1133">Transmembrane helix</keyword>
<dbReference type="SMART" id="SM01100">
    <property type="entry name" value="CRAL_TRIO_N"/>
    <property type="match status" value="1"/>
</dbReference>
<evidence type="ECO:0000313" key="5">
    <source>
        <dbReference type="Proteomes" id="UP001497600"/>
    </source>
</evidence>
<evidence type="ECO:0000256" key="1">
    <source>
        <dbReference type="SAM" id="MobiDB-lite"/>
    </source>
</evidence>
<name>A0ABP0EEN7_9ASCO</name>
<feature type="region of interest" description="Disordered" evidence="1">
    <location>
        <begin position="61"/>
        <end position="96"/>
    </location>
</feature>
<gene>
    <name evidence="4" type="primary">PDR16</name>
    <name evidence="4" type="ORF">CAAN4_D10044</name>
</gene>
<dbReference type="CDD" id="cd00170">
    <property type="entry name" value="SEC14"/>
    <property type="match status" value="1"/>
</dbReference>
<dbReference type="Gene3D" id="3.40.525.10">
    <property type="entry name" value="CRAL-TRIO lipid binding domain"/>
    <property type="match status" value="1"/>
</dbReference>
<dbReference type="InterPro" id="IPR036273">
    <property type="entry name" value="CRAL/TRIO_N_dom_sf"/>
</dbReference>
<feature type="domain" description="CRAL-TRIO" evidence="3">
    <location>
        <begin position="218"/>
        <end position="376"/>
    </location>
</feature>
<feature type="compositionally biased region" description="Polar residues" evidence="1">
    <location>
        <begin position="67"/>
        <end position="79"/>
    </location>
</feature>
<dbReference type="Pfam" id="PF00650">
    <property type="entry name" value="CRAL_TRIO"/>
    <property type="match status" value="1"/>
</dbReference>
<feature type="transmembrane region" description="Helical" evidence="2">
    <location>
        <begin position="12"/>
        <end position="34"/>
    </location>
</feature>
<organism evidence="4 5">
    <name type="scientific">[Candida] anglica</name>
    <dbReference type="NCBI Taxonomy" id="148631"/>
    <lineage>
        <taxon>Eukaryota</taxon>
        <taxon>Fungi</taxon>
        <taxon>Dikarya</taxon>
        <taxon>Ascomycota</taxon>
        <taxon>Saccharomycotina</taxon>
        <taxon>Pichiomycetes</taxon>
        <taxon>Debaryomycetaceae</taxon>
        <taxon>Kurtzmaniella</taxon>
    </lineage>
</organism>
<sequence length="420" mass="48274">MKYGGGVSRKRLNVCCFVCIFIFFIFSSLFLFPLRFSLSDKQSTIYFTTLSSRKSRMNFFRKKESGDSTPNDTASVSSKSTNGSSPASTTGSSGGAKNGKYIKCHTPFEQPVNPLKEPTFDLTEEQQAKYDHVLAHFKEYIKKDIPVNSTSGAATHPVLIEERAWLTKECFLRYLRATKWKEDAAIQRIEDTIVWRRTFGVVNVPGHTDESKLLTAELVEAENLTGKNLIVGYDNDNRPCLYLRNGYQNTSPSIKQVQHLVFMLERVIQYMPPGQDGLALLIDFKAAPAHLNLSSKFPSLSISKQVLHILQNHYPERLGRGLFTNIPWIGYTFFKVVGPFIDPYTRSKTIYDQPFENFVPREQLDKEFNGMLDFEYIHDIYWKEMNVIAEKKHAIYMDNFERLNSEIGLSEYHLRLEQTE</sequence>
<dbReference type="InterPro" id="IPR052578">
    <property type="entry name" value="PI_Transfer_CRAL-TRIO"/>
</dbReference>
<dbReference type="SUPFAM" id="SSF52087">
    <property type="entry name" value="CRAL/TRIO domain"/>
    <property type="match status" value="1"/>
</dbReference>
<dbReference type="SMART" id="SM00516">
    <property type="entry name" value="SEC14"/>
    <property type="match status" value="1"/>
</dbReference>
<keyword evidence="2" id="KW-0812">Transmembrane</keyword>
<protein>
    <submittedName>
        <fullName evidence="4">Phosphatidylinositol transfer protein Pdr16p</fullName>
    </submittedName>
</protein>
<dbReference type="Pfam" id="PF03765">
    <property type="entry name" value="CRAL_TRIO_N"/>
    <property type="match status" value="1"/>
</dbReference>
<keyword evidence="2" id="KW-0472">Membrane</keyword>
<dbReference type="PANTHER" id="PTHR45824">
    <property type="entry name" value="GH16843P"/>
    <property type="match status" value="1"/>
</dbReference>
<evidence type="ECO:0000256" key="2">
    <source>
        <dbReference type="SAM" id="Phobius"/>
    </source>
</evidence>
<reference evidence="4 5" key="1">
    <citation type="submission" date="2024-01" db="EMBL/GenBank/DDBJ databases">
        <authorList>
            <consortium name="Genoscope - CEA"/>
            <person name="William W."/>
        </authorList>
    </citation>
    <scope>NUCLEOTIDE SEQUENCE [LARGE SCALE GENOMIC DNA]</scope>
    <source>
        <strain evidence="4 5">29B2s-10</strain>
    </source>
</reference>
<dbReference type="PROSITE" id="PS50191">
    <property type="entry name" value="CRAL_TRIO"/>
    <property type="match status" value="1"/>
</dbReference>
<dbReference type="InterPro" id="IPR011074">
    <property type="entry name" value="CRAL/TRIO_N_dom"/>
</dbReference>
<dbReference type="SUPFAM" id="SSF46938">
    <property type="entry name" value="CRAL/TRIO N-terminal domain"/>
    <property type="match status" value="1"/>
</dbReference>
<keyword evidence="5" id="KW-1185">Reference proteome</keyword>
<evidence type="ECO:0000313" key="4">
    <source>
        <dbReference type="EMBL" id="CAK7904575.1"/>
    </source>
</evidence>
<dbReference type="InterPro" id="IPR036865">
    <property type="entry name" value="CRAL-TRIO_dom_sf"/>
</dbReference>
<dbReference type="Proteomes" id="UP001497600">
    <property type="component" value="Chromosome D"/>
</dbReference>
<accession>A0ABP0EEN7</accession>
<dbReference type="PANTHER" id="PTHR45824:SF29">
    <property type="entry name" value="GH16843P"/>
    <property type="match status" value="1"/>
</dbReference>
<dbReference type="EMBL" id="OZ004256">
    <property type="protein sequence ID" value="CAK7904575.1"/>
    <property type="molecule type" value="Genomic_DNA"/>
</dbReference>